<dbReference type="Pfam" id="PF20150">
    <property type="entry name" value="2EXR"/>
    <property type="match status" value="1"/>
</dbReference>
<proteinExistence type="inferred from homology"/>
<evidence type="ECO:0000256" key="1">
    <source>
        <dbReference type="ARBA" id="ARBA00006865"/>
    </source>
</evidence>
<reference evidence="5 6" key="1">
    <citation type="journal article" date="2024" name="J. Plant Pathol.">
        <title>Sequence and assembly of the genome of Seiridium unicorne, isolate CBS 538.82, causal agent of cypress canker disease.</title>
        <authorList>
            <person name="Scali E."/>
            <person name="Rocca G.D."/>
            <person name="Danti R."/>
            <person name="Garbelotto M."/>
            <person name="Barberini S."/>
            <person name="Baroncelli R."/>
            <person name="Emiliani G."/>
        </authorList>
    </citation>
    <scope>NUCLEOTIDE SEQUENCE [LARGE SCALE GENOMIC DNA]</scope>
    <source>
        <strain evidence="5 6">BM-138-508</strain>
    </source>
</reference>
<dbReference type="InterPro" id="IPR045518">
    <property type="entry name" value="2EXR"/>
</dbReference>
<dbReference type="Gene3D" id="2.60.120.200">
    <property type="match status" value="1"/>
</dbReference>
<feature type="region of interest" description="Disordered" evidence="2">
    <location>
        <begin position="680"/>
        <end position="702"/>
    </location>
</feature>
<dbReference type="InterPro" id="IPR050546">
    <property type="entry name" value="Glycosyl_Hydrlase_16"/>
</dbReference>
<dbReference type="EMBL" id="JARVKF010000046">
    <property type="protein sequence ID" value="KAK9424085.1"/>
    <property type="molecule type" value="Genomic_DNA"/>
</dbReference>
<protein>
    <submittedName>
        <fullName evidence="5">Gram-negative bacteria binding protein</fullName>
    </submittedName>
</protein>
<feature type="transmembrane region" description="Helical" evidence="3">
    <location>
        <begin position="75"/>
        <end position="96"/>
    </location>
</feature>
<name>A0ABR2VAY9_9PEZI</name>
<evidence type="ECO:0000256" key="3">
    <source>
        <dbReference type="SAM" id="Phobius"/>
    </source>
</evidence>
<organism evidence="5 6">
    <name type="scientific">Seiridium unicorne</name>
    <dbReference type="NCBI Taxonomy" id="138068"/>
    <lineage>
        <taxon>Eukaryota</taxon>
        <taxon>Fungi</taxon>
        <taxon>Dikarya</taxon>
        <taxon>Ascomycota</taxon>
        <taxon>Pezizomycotina</taxon>
        <taxon>Sordariomycetes</taxon>
        <taxon>Xylariomycetidae</taxon>
        <taxon>Amphisphaeriales</taxon>
        <taxon>Sporocadaceae</taxon>
        <taxon>Seiridium</taxon>
    </lineage>
</organism>
<dbReference type="PANTHER" id="PTHR10963:SF55">
    <property type="entry name" value="GLYCOSIDE HYDROLASE FAMILY 16 PROTEIN"/>
    <property type="match status" value="1"/>
</dbReference>
<keyword evidence="3" id="KW-0812">Transmembrane</keyword>
<comment type="caution">
    <text evidence="5">The sequence shown here is derived from an EMBL/GenBank/DDBJ whole genome shotgun (WGS) entry which is preliminary data.</text>
</comment>
<dbReference type="SUPFAM" id="SSF49899">
    <property type="entry name" value="Concanavalin A-like lectins/glucanases"/>
    <property type="match status" value="1"/>
</dbReference>
<dbReference type="Proteomes" id="UP001408356">
    <property type="component" value="Unassembled WGS sequence"/>
</dbReference>
<dbReference type="InterPro" id="IPR013320">
    <property type="entry name" value="ConA-like_dom_sf"/>
</dbReference>
<feature type="compositionally biased region" description="Polar residues" evidence="2">
    <location>
        <begin position="680"/>
        <end position="700"/>
    </location>
</feature>
<evidence type="ECO:0000313" key="6">
    <source>
        <dbReference type="Proteomes" id="UP001408356"/>
    </source>
</evidence>
<evidence type="ECO:0000259" key="4">
    <source>
        <dbReference type="PROSITE" id="PS51762"/>
    </source>
</evidence>
<keyword evidence="3" id="KW-0472">Membrane</keyword>
<keyword evidence="3" id="KW-1133">Transmembrane helix</keyword>
<accession>A0ABR2VAY9</accession>
<comment type="similarity">
    <text evidence="1">Belongs to the glycosyl hydrolase 16 family.</text>
</comment>
<gene>
    <name evidence="5" type="ORF">SUNI508_03573</name>
</gene>
<feature type="domain" description="GH16" evidence="4">
    <location>
        <begin position="92"/>
        <end position="403"/>
    </location>
</feature>
<evidence type="ECO:0000256" key="2">
    <source>
        <dbReference type="SAM" id="MobiDB-lite"/>
    </source>
</evidence>
<sequence length="799" mass="90534">MENNSSRRSRHADLLPNPFDTPDRLSIRSIATSRFSQVGVSRPRKERKFKPTVLEGTYERPWLKKGTSQRIWDPIILIIFVLIGLATAAYIVYLGWISVENPDYCIVFSDDFSQGIRKEDWNWMQEVGGFGTGSFDWTTDDSRNAYADETGLHIVPTLTTETFNITNDQLLDGYTLNLTETGTCSTRTDSDCAVVSNITTGAIINPIRSARLTTQGKHTIRYGKVEVVAKLPKGDWIWPAIWMMPDNSSYGIWPRSGEIDIMESRGNNRSYSGGRAEVMGTLHWGPSTQLDAYHRTTESKKLRHGDFSDDFHIFGVEWSDSYIYMYIDNRLTQSLYVPFGTSYSSLFHRGQFESTGDNPWNSSNSETLNAPFDQEFYLILNVAVGSSGGFFSDEAFNYKPWVDYSATAARSFWGAKDTWLSTWGDGDQRGMTVKSVTMWKRGSWLPPTAAKYPSLIVDSRRQFSLPIHQHSQSAQAPLRRSHFLHRRPSTAFGPLVHYHKNHRHVVVKGTMARPKKSSPVFHFFPRLPPELRLITWEFAANASWPHRVKVNACMERSYETDEGPGYDPELGGVVTKFIEMSPLFLACQESRNVLVIDKVIEGMLPFPRLPDVMTGMRLNDVAINMYGVYSPFIPKEQGMRLMGTPQIIELEKETECEAICATTYIKPVIDSVMIRLETSEPMSETSDPMSETSDPTSETAEPQLAWESAEFFEIEMIEGAIEAFSRISQSLDDEAFLRKVIDIPGPEWLDILVAWPRMLPRAAEASEADPHQDGDEEDALHIQIGSFVKVLEELPQKID</sequence>
<dbReference type="InterPro" id="IPR000757">
    <property type="entry name" value="Beta-glucanase-like"/>
</dbReference>
<dbReference type="PROSITE" id="PS51762">
    <property type="entry name" value="GH16_2"/>
    <property type="match status" value="1"/>
</dbReference>
<dbReference type="PANTHER" id="PTHR10963">
    <property type="entry name" value="GLYCOSYL HYDROLASE-RELATED"/>
    <property type="match status" value="1"/>
</dbReference>
<dbReference type="Pfam" id="PF00722">
    <property type="entry name" value="Glyco_hydro_16"/>
    <property type="match status" value="1"/>
</dbReference>
<keyword evidence="6" id="KW-1185">Reference proteome</keyword>
<evidence type="ECO:0000313" key="5">
    <source>
        <dbReference type="EMBL" id="KAK9424085.1"/>
    </source>
</evidence>